<feature type="compositionally biased region" description="Acidic residues" evidence="1">
    <location>
        <begin position="63"/>
        <end position="74"/>
    </location>
</feature>
<keyword evidence="3" id="KW-1185">Reference proteome</keyword>
<feature type="compositionally biased region" description="Low complexity" evidence="1">
    <location>
        <begin position="238"/>
        <end position="256"/>
    </location>
</feature>
<feature type="compositionally biased region" description="Acidic residues" evidence="1">
    <location>
        <begin position="288"/>
        <end position="311"/>
    </location>
</feature>
<feature type="region of interest" description="Disordered" evidence="1">
    <location>
        <begin position="1"/>
        <end position="86"/>
    </location>
</feature>
<dbReference type="Proteomes" id="UP001342314">
    <property type="component" value="Unassembled WGS sequence"/>
</dbReference>
<feature type="compositionally biased region" description="Acidic residues" evidence="1">
    <location>
        <begin position="205"/>
        <end position="225"/>
    </location>
</feature>
<name>A0AAV5GK95_9BASI</name>
<evidence type="ECO:0000256" key="1">
    <source>
        <dbReference type="SAM" id="MobiDB-lite"/>
    </source>
</evidence>
<proteinExistence type="predicted"/>
<feature type="compositionally biased region" description="Basic and acidic residues" evidence="1">
    <location>
        <begin position="312"/>
        <end position="321"/>
    </location>
</feature>
<evidence type="ECO:0000313" key="3">
    <source>
        <dbReference type="Proteomes" id="UP001342314"/>
    </source>
</evidence>
<sequence>MAPKRRLVVSNSEEGSDDEQNNKLPRLTSVAATSSTISSSSQQHIATPQAVPASASAAKSVTDSEDGDRAEDDAGACTSSRHRAERVVEHVVEPPDEPDRALLHADSPSSWTAYVLNDILGGPARPKPPLPSIDEAFSTDADEVMGRRDSGLTIRGLSPPDVEQLLVTLSLAVEQLEDRRRLNEAIIIPEKTGELDYLKLAPGPDDSDISDSDDSDGGNSDGGDDDSTHERGTPTGTSSNSNSLGEVNPAAASSSLPPAPASRIDSQERDDEGDVEGSVETRDRESHEEVEDEVVDQADEQQDDASDDEENEHLGIDEVKHRHDEARVPRLAAFFARDEESVERLQLLSEFVRDVVQPDNPVRWDSLELAWQGFGSRFKDLLIPWPPLPFDIFKKSLHNELDRGRALGKDENISLFLILLDCVVPDNVELETRTSDGKRAPKQNPTFKLFQFLTDVAASSLNQVCVRGDDVFKECIGSLLREIFREQHDSEPTGRCRANKDMVAFGATLLELLYGVLAKDHVVVRDVLACGKIPRVALGMAELDASMYETPEHGMGTVELGGAQANAFAVHHFTIAMRTCHRGVKSVQIALTLVPLSAYGLHTAPDAPDSTSSSPFATFQHLYRLAIKHDSSTEELRLTSPARLHSWDWLEKRAELEPNDSVANLWRKLKGAEEQIVANGFGVWWKKEKTAVGDEPGLKGRLPQGYLDLMSRRIDCGGLSSVVQFSTLTRPAKRYCLFSASPELRDKLPTGFYVKMVNLFLAPKNDPHRRLMEIAPLFFTIESIEEVLGDTQGKAGFMNTVFERLQHLLPKPLKVRANPRYGEPQIRRSSGPLVTILRATNLFIKPYGASVSAFAAIKHSIFARYPDLIFGSDKRVNAFIAEYEPTEAVVGGPTWTRQDGLKGKKGEAGEWALMEGVSRCLQRFMKLAWGQKAVFWVQCPEEDGE</sequence>
<gene>
    <name evidence="2" type="ORF">Rhopal_005804-T1</name>
</gene>
<feature type="compositionally biased region" description="Low complexity" evidence="1">
    <location>
        <begin position="28"/>
        <end position="61"/>
    </location>
</feature>
<organism evidence="2 3">
    <name type="scientific">Rhodotorula paludigena</name>
    <dbReference type="NCBI Taxonomy" id="86838"/>
    <lineage>
        <taxon>Eukaryota</taxon>
        <taxon>Fungi</taxon>
        <taxon>Dikarya</taxon>
        <taxon>Basidiomycota</taxon>
        <taxon>Pucciniomycotina</taxon>
        <taxon>Microbotryomycetes</taxon>
        <taxon>Sporidiobolales</taxon>
        <taxon>Sporidiobolaceae</taxon>
        <taxon>Rhodotorula</taxon>
    </lineage>
</organism>
<dbReference type="EMBL" id="BQKY01000012">
    <property type="protein sequence ID" value="GJN92766.1"/>
    <property type="molecule type" value="Genomic_DNA"/>
</dbReference>
<reference evidence="2 3" key="1">
    <citation type="submission" date="2021-12" db="EMBL/GenBank/DDBJ databases">
        <title>High titer production of polyol ester of fatty acids by Rhodotorula paludigena BS15 towards product separation-free biomass refinery.</title>
        <authorList>
            <person name="Mano J."/>
            <person name="Ono H."/>
            <person name="Tanaka T."/>
            <person name="Naito K."/>
            <person name="Sushida H."/>
            <person name="Ike M."/>
            <person name="Tokuyasu K."/>
            <person name="Kitaoka M."/>
        </authorList>
    </citation>
    <scope>NUCLEOTIDE SEQUENCE [LARGE SCALE GENOMIC DNA]</scope>
    <source>
        <strain evidence="2 3">BS15</strain>
    </source>
</reference>
<feature type="region of interest" description="Disordered" evidence="1">
    <location>
        <begin position="197"/>
        <end position="321"/>
    </location>
</feature>
<evidence type="ECO:0000313" key="2">
    <source>
        <dbReference type="EMBL" id="GJN92766.1"/>
    </source>
</evidence>
<accession>A0AAV5GK95</accession>
<feature type="compositionally biased region" description="Acidic residues" evidence="1">
    <location>
        <begin position="268"/>
        <end position="277"/>
    </location>
</feature>
<protein>
    <submittedName>
        <fullName evidence="2">Uncharacterized protein</fullName>
    </submittedName>
</protein>
<dbReference type="AlphaFoldDB" id="A0AAV5GK95"/>
<comment type="caution">
    <text evidence="2">The sequence shown here is derived from an EMBL/GenBank/DDBJ whole genome shotgun (WGS) entry which is preliminary data.</text>
</comment>